<dbReference type="Gene3D" id="1.10.20.10">
    <property type="entry name" value="Histone, subunit A"/>
    <property type="match status" value="1"/>
</dbReference>
<dbReference type="EMBL" id="VSWD01000005">
    <property type="protein sequence ID" value="KAK3104201.1"/>
    <property type="molecule type" value="Genomic_DNA"/>
</dbReference>
<dbReference type="Pfam" id="PF04719">
    <property type="entry name" value="TAFII28"/>
    <property type="match status" value="1"/>
</dbReference>
<keyword evidence="4" id="KW-0804">Transcription</keyword>
<dbReference type="GO" id="GO:0046982">
    <property type="term" value="F:protein heterodimerization activity"/>
    <property type="evidence" value="ECO:0007669"/>
    <property type="project" value="InterPro"/>
</dbReference>
<dbReference type="InterPro" id="IPR006809">
    <property type="entry name" value="TAFII28_dom"/>
</dbReference>
<accession>A0AA88YMC4</accession>
<dbReference type="CDD" id="cd08048">
    <property type="entry name" value="HFD_TAF11"/>
    <property type="match status" value="1"/>
</dbReference>
<dbReference type="GO" id="GO:0051123">
    <property type="term" value="P:RNA polymerase II preinitiation complex assembly"/>
    <property type="evidence" value="ECO:0007669"/>
    <property type="project" value="InterPro"/>
</dbReference>
<dbReference type="SUPFAM" id="SSF47113">
    <property type="entry name" value="Histone-fold"/>
    <property type="match status" value="1"/>
</dbReference>
<reference evidence="8" key="1">
    <citation type="submission" date="2019-08" db="EMBL/GenBank/DDBJ databases">
        <title>The improved chromosome-level genome for the pearl oyster Pinctada fucata martensii using PacBio sequencing and Hi-C.</title>
        <authorList>
            <person name="Zheng Z."/>
        </authorList>
    </citation>
    <scope>NUCLEOTIDE SEQUENCE</scope>
    <source>
        <strain evidence="8">ZZ-2019</strain>
        <tissue evidence="8">Adductor muscle</tissue>
    </source>
</reference>
<evidence type="ECO:0000256" key="3">
    <source>
        <dbReference type="ARBA" id="ARBA00023015"/>
    </source>
</evidence>
<proteinExistence type="inferred from homology"/>
<dbReference type="PANTHER" id="PTHR13218">
    <property type="entry name" value="TRANSCRIPTION INITIATION FACTOR TFIID SUBUNIT 11-RELATED"/>
    <property type="match status" value="1"/>
</dbReference>
<keyword evidence="9" id="KW-1185">Reference proteome</keyword>
<comment type="subcellular location">
    <subcellularLocation>
        <location evidence="1">Nucleus</location>
    </subcellularLocation>
</comment>
<feature type="region of interest" description="Disordered" evidence="6">
    <location>
        <begin position="1"/>
        <end position="37"/>
    </location>
</feature>
<dbReference type="InterPro" id="IPR009072">
    <property type="entry name" value="Histone-fold"/>
</dbReference>
<protein>
    <recommendedName>
        <fullName evidence="7">TAFII28-like protein domain-containing protein</fullName>
    </recommendedName>
</protein>
<comment type="caution">
    <text evidence="8">The sequence shown here is derived from an EMBL/GenBank/DDBJ whole genome shotgun (WGS) entry which is preliminary data.</text>
</comment>
<gene>
    <name evidence="8" type="ORF">FSP39_025241</name>
</gene>
<name>A0AA88YMC4_PINIB</name>
<evidence type="ECO:0000313" key="8">
    <source>
        <dbReference type="EMBL" id="KAK3104201.1"/>
    </source>
</evidence>
<sequence>MNGRGRKEAAGGRQKGGRERLGGGRRERDRGEKEKSCFHKGSCIILEPYTCAYYLQLMQSITKTGVSHNVVIAMAGIAKVYVGEVVEEALDIMEKWGESGPIQPKHLREAVRVLKHRGNVPSSKTKQVTLNT</sequence>
<dbReference type="GO" id="GO:0005669">
    <property type="term" value="C:transcription factor TFIID complex"/>
    <property type="evidence" value="ECO:0007669"/>
    <property type="project" value="InterPro"/>
</dbReference>
<evidence type="ECO:0000256" key="1">
    <source>
        <dbReference type="ARBA" id="ARBA00004123"/>
    </source>
</evidence>
<evidence type="ECO:0000256" key="6">
    <source>
        <dbReference type="SAM" id="MobiDB-lite"/>
    </source>
</evidence>
<comment type="similarity">
    <text evidence="2">Belongs to the TAF11 family.</text>
</comment>
<dbReference type="Proteomes" id="UP001186944">
    <property type="component" value="Unassembled WGS sequence"/>
</dbReference>
<evidence type="ECO:0000256" key="4">
    <source>
        <dbReference type="ARBA" id="ARBA00023163"/>
    </source>
</evidence>
<dbReference type="GO" id="GO:0016251">
    <property type="term" value="F:RNA polymerase II general transcription initiation factor activity"/>
    <property type="evidence" value="ECO:0007669"/>
    <property type="project" value="TreeGrafter"/>
</dbReference>
<organism evidence="8 9">
    <name type="scientific">Pinctada imbricata</name>
    <name type="common">Atlantic pearl-oyster</name>
    <name type="synonym">Pinctada martensii</name>
    <dbReference type="NCBI Taxonomy" id="66713"/>
    <lineage>
        <taxon>Eukaryota</taxon>
        <taxon>Metazoa</taxon>
        <taxon>Spiralia</taxon>
        <taxon>Lophotrochozoa</taxon>
        <taxon>Mollusca</taxon>
        <taxon>Bivalvia</taxon>
        <taxon>Autobranchia</taxon>
        <taxon>Pteriomorphia</taxon>
        <taxon>Pterioida</taxon>
        <taxon>Pterioidea</taxon>
        <taxon>Pteriidae</taxon>
        <taxon>Pinctada</taxon>
    </lineage>
</organism>
<keyword evidence="3" id="KW-0805">Transcription regulation</keyword>
<dbReference type="PANTHER" id="PTHR13218:SF8">
    <property type="entry name" value="TRANSCRIPTION INITIATION FACTOR TFIID SUBUNIT 11"/>
    <property type="match status" value="1"/>
</dbReference>
<keyword evidence="5" id="KW-0539">Nucleus</keyword>
<dbReference type="InterPro" id="IPR045127">
    <property type="entry name" value="TAF11-like"/>
</dbReference>
<evidence type="ECO:0000259" key="7">
    <source>
        <dbReference type="Pfam" id="PF04719"/>
    </source>
</evidence>
<feature type="domain" description="TAFII28-like protein" evidence="7">
    <location>
        <begin position="56"/>
        <end position="112"/>
    </location>
</feature>
<evidence type="ECO:0000256" key="5">
    <source>
        <dbReference type="ARBA" id="ARBA00023242"/>
    </source>
</evidence>
<dbReference type="AlphaFoldDB" id="A0AA88YMC4"/>
<evidence type="ECO:0000313" key="9">
    <source>
        <dbReference type="Proteomes" id="UP001186944"/>
    </source>
</evidence>
<evidence type="ECO:0000256" key="2">
    <source>
        <dbReference type="ARBA" id="ARBA00009788"/>
    </source>
</evidence>